<feature type="domain" description="Integrase core" evidence="1">
    <location>
        <begin position="1"/>
        <end position="151"/>
    </location>
</feature>
<accession>A0A9Q9W9P1</accession>
<name>A0A9Q9W9P1_CYPCA</name>
<dbReference type="InterPro" id="IPR058913">
    <property type="entry name" value="Integrase_dom_put"/>
</dbReference>
<proteinExistence type="predicted"/>
<dbReference type="Pfam" id="PF24764">
    <property type="entry name" value="rva_4"/>
    <property type="match status" value="1"/>
</dbReference>
<dbReference type="GeneID" id="109065861"/>
<dbReference type="RefSeq" id="XP_042579376.1">
    <property type="nucleotide sequence ID" value="XM_042723442.1"/>
</dbReference>
<dbReference type="PANTHER" id="PTHR46791:SF11">
    <property type="entry name" value="INTEGRASE CATALYTIC DOMAIN-CONTAINING PROTEIN"/>
    <property type="match status" value="1"/>
</dbReference>
<sequence length="232" mass="26439">MYLGAANNNLSSTALAFFKQSIEHHGFPLRVRGDHGVENVDIARLMFTVRGTGRSSFIAGKSVHNQRIERLWRDVWCAVTSIYYSVLHSLEDDGFIDLSNNMHLFSCHYVFLPRIQASLDAFHDGWDNHPIRTEGNMTPNQLWEMGNIQHEVAEPEFENTEELYLQHIDWEHCGLPYDSQHGVIVPTADSLLSPEELGGLKAAIDPMRPSMSYGTDIYLETTHYIQHILGKQ</sequence>
<reference evidence="2" key="1">
    <citation type="submission" date="2025-08" db="UniProtKB">
        <authorList>
            <consortium name="RefSeq"/>
        </authorList>
    </citation>
    <scope>IDENTIFICATION</scope>
    <source>
        <tissue evidence="2">Muscle</tissue>
    </source>
</reference>
<gene>
    <name evidence="2" type="primary">LOC109065861</name>
</gene>
<dbReference type="OrthoDB" id="2686689at2759"/>
<dbReference type="Proteomes" id="UP001155660">
    <property type="component" value="Chromosome B5"/>
</dbReference>
<evidence type="ECO:0000313" key="2">
    <source>
        <dbReference type="RefSeq" id="XP_042579376.1"/>
    </source>
</evidence>
<dbReference type="AlphaFoldDB" id="A0A9Q9W9P1"/>
<evidence type="ECO:0000259" key="1">
    <source>
        <dbReference type="Pfam" id="PF24764"/>
    </source>
</evidence>
<organism evidence="2">
    <name type="scientific">Cyprinus carpio</name>
    <name type="common">Common carp</name>
    <dbReference type="NCBI Taxonomy" id="7962"/>
    <lineage>
        <taxon>Eukaryota</taxon>
        <taxon>Metazoa</taxon>
        <taxon>Chordata</taxon>
        <taxon>Craniata</taxon>
        <taxon>Vertebrata</taxon>
        <taxon>Euteleostomi</taxon>
        <taxon>Actinopterygii</taxon>
        <taxon>Neopterygii</taxon>
        <taxon>Teleostei</taxon>
        <taxon>Ostariophysi</taxon>
        <taxon>Cypriniformes</taxon>
        <taxon>Cyprinidae</taxon>
        <taxon>Cyprininae</taxon>
        <taxon>Cyprinus</taxon>
    </lineage>
</organism>
<dbReference type="PANTHER" id="PTHR46791">
    <property type="entry name" value="EXPRESSED PROTEIN"/>
    <property type="match status" value="1"/>
</dbReference>
<protein>
    <submittedName>
        <fullName evidence="2">Uncharacterized protein LOC109065861</fullName>
    </submittedName>
</protein>
<dbReference type="KEGG" id="ccar:109065861"/>